<feature type="domain" description="Transposase Tc1-like" evidence="1">
    <location>
        <begin position="60"/>
        <end position="126"/>
    </location>
</feature>
<dbReference type="GeneTree" id="ENSGT00940000178087"/>
<accession>A0A3P8SVC9</accession>
<proteinExistence type="predicted"/>
<evidence type="ECO:0000313" key="2">
    <source>
        <dbReference type="Ensembl" id="ENSAPEP00000016270.1"/>
    </source>
</evidence>
<dbReference type="InterPro" id="IPR002492">
    <property type="entry name" value="Transposase_Tc1-like"/>
</dbReference>
<protein>
    <recommendedName>
        <fullName evidence="1">Transposase Tc1-like domain-containing protein</fullName>
    </recommendedName>
</protein>
<dbReference type="GO" id="GO:0003677">
    <property type="term" value="F:DNA binding"/>
    <property type="evidence" value="ECO:0007669"/>
    <property type="project" value="InterPro"/>
</dbReference>
<dbReference type="Pfam" id="PF01498">
    <property type="entry name" value="HTH_Tnp_Tc3_2"/>
    <property type="match status" value="1"/>
</dbReference>
<name>A0A3P8SVC9_AMPPE</name>
<dbReference type="AlphaFoldDB" id="A0A3P8SVC9"/>
<reference evidence="2 3" key="1">
    <citation type="submission" date="2018-03" db="EMBL/GenBank/DDBJ databases">
        <title>Finding Nemo's genes: A chromosome-scale reference assembly of the genome of the orange clownfish Amphiprion percula.</title>
        <authorList>
            <person name="Lehmann R."/>
        </authorList>
    </citation>
    <scope>NUCLEOTIDE SEQUENCE</scope>
</reference>
<evidence type="ECO:0000313" key="3">
    <source>
        <dbReference type="Proteomes" id="UP000265080"/>
    </source>
</evidence>
<keyword evidence="3" id="KW-1185">Reference proteome</keyword>
<organism evidence="2 3">
    <name type="scientific">Amphiprion percula</name>
    <name type="common">Orange clownfish</name>
    <name type="synonym">Lutjanus percula</name>
    <dbReference type="NCBI Taxonomy" id="161767"/>
    <lineage>
        <taxon>Eukaryota</taxon>
        <taxon>Metazoa</taxon>
        <taxon>Chordata</taxon>
        <taxon>Craniata</taxon>
        <taxon>Vertebrata</taxon>
        <taxon>Euteleostomi</taxon>
        <taxon>Actinopterygii</taxon>
        <taxon>Neopterygii</taxon>
        <taxon>Teleostei</taxon>
        <taxon>Neoteleostei</taxon>
        <taxon>Acanthomorphata</taxon>
        <taxon>Ovalentaria</taxon>
        <taxon>Pomacentridae</taxon>
        <taxon>Amphiprion</taxon>
    </lineage>
</organism>
<reference evidence="2" key="2">
    <citation type="submission" date="2025-08" db="UniProtKB">
        <authorList>
            <consortium name="Ensembl"/>
        </authorList>
    </citation>
    <scope>IDENTIFICATION</scope>
</reference>
<dbReference type="Ensembl" id="ENSAPET00000016711.1">
    <property type="protein sequence ID" value="ENSAPEP00000016270.1"/>
    <property type="gene ID" value="ENSAPEG00000011607.1"/>
</dbReference>
<reference evidence="2" key="3">
    <citation type="submission" date="2025-09" db="UniProtKB">
        <authorList>
            <consortium name="Ensembl"/>
        </authorList>
    </citation>
    <scope>IDENTIFICATION</scope>
</reference>
<dbReference type="STRING" id="161767.ENSAPEP00000016270"/>
<sequence>MGKSEELSKKVNMEPFQCSYRSQNHQTVKKQAHHGTTKLLAGLDRKRLSTPRDVHALVCSCVRNRRQTSRDLKNEWALSRNVTCLARTVGNRLCETALKSHWTRKKPFINERERKPGLLFAGDHKDWTNERTFLQLLNNK</sequence>
<dbReference type="GO" id="GO:0015074">
    <property type="term" value="P:DNA integration"/>
    <property type="evidence" value="ECO:0007669"/>
    <property type="project" value="InterPro"/>
</dbReference>
<dbReference type="GO" id="GO:0006313">
    <property type="term" value="P:DNA transposition"/>
    <property type="evidence" value="ECO:0007669"/>
    <property type="project" value="InterPro"/>
</dbReference>
<evidence type="ECO:0000259" key="1">
    <source>
        <dbReference type="Pfam" id="PF01498"/>
    </source>
</evidence>
<dbReference type="Proteomes" id="UP000265080">
    <property type="component" value="Chromosome 8"/>
</dbReference>